<protein>
    <submittedName>
        <fullName evidence="1">PF04134 family protein</fullName>
    </submittedName>
</protein>
<accession>I0US26</accession>
<dbReference type="PATRIC" id="fig|1125724.3.peg.1470"/>
<evidence type="ECO:0000313" key="1">
    <source>
        <dbReference type="EMBL" id="EID50679.1"/>
    </source>
</evidence>
<dbReference type="InterPro" id="IPR007263">
    <property type="entry name" value="DCC1-like"/>
</dbReference>
<evidence type="ECO:0000313" key="2">
    <source>
        <dbReference type="Proteomes" id="UP000004863"/>
    </source>
</evidence>
<dbReference type="AlphaFoldDB" id="I0US26"/>
<dbReference type="Pfam" id="PF04134">
    <property type="entry name" value="DCC1-like"/>
    <property type="match status" value="1"/>
</dbReference>
<name>I0US26_9MICC</name>
<sequence length="171" mass="18465">MGILDDVVTIDTGKTKRGGIWEPVVHNGGVSTSPSYHSRGTDEPVLLYDPDCGFCAAAADMLARLGPQVRIMAGTPAVLEYYGVCADRFAHAIPLVNARHHAIFGSDAIALALRTHRAPLLRLTGWMLLRAPVRPLAHRAYRFIAENRPLISRAAAKAGARWGESCSISPQ</sequence>
<dbReference type="GO" id="GO:0015035">
    <property type="term" value="F:protein-disulfide reductase activity"/>
    <property type="evidence" value="ECO:0007669"/>
    <property type="project" value="InterPro"/>
</dbReference>
<organism evidence="1 2">
    <name type="scientific">Rothia aeria F0474</name>
    <dbReference type="NCBI Taxonomy" id="1125724"/>
    <lineage>
        <taxon>Bacteria</taxon>
        <taxon>Bacillati</taxon>
        <taxon>Actinomycetota</taxon>
        <taxon>Actinomycetes</taxon>
        <taxon>Micrococcales</taxon>
        <taxon>Micrococcaceae</taxon>
        <taxon>Rothia</taxon>
    </lineage>
</organism>
<dbReference type="Proteomes" id="UP000004863">
    <property type="component" value="Unassembled WGS sequence"/>
</dbReference>
<gene>
    <name evidence="1" type="ORF">HMPREF1324_0197</name>
</gene>
<comment type="caution">
    <text evidence="1">The sequence shown here is derived from an EMBL/GenBank/DDBJ whole genome shotgun (WGS) entry which is preliminary data.</text>
</comment>
<dbReference type="EMBL" id="AJJQ01000036">
    <property type="protein sequence ID" value="EID50679.1"/>
    <property type="molecule type" value="Genomic_DNA"/>
</dbReference>
<reference evidence="1" key="1">
    <citation type="submission" date="2012-03" db="EMBL/GenBank/DDBJ databases">
        <authorList>
            <person name="Durkin A.S."/>
            <person name="McCorrison J."/>
            <person name="Torralba M."/>
            <person name="Gillis M."/>
            <person name="Methe B."/>
            <person name="Sutton G."/>
            <person name="Nelson K.E."/>
        </authorList>
    </citation>
    <scope>NUCLEOTIDE SEQUENCE [LARGE SCALE GENOMIC DNA]</scope>
    <source>
        <strain evidence="1">F0474</strain>
    </source>
</reference>
<proteinExistence type="predicted"/>
<keyword evidence="2" id="KW-1185">Reference proteome</keyword>